<sequence>MAWLALFLAGILEVTWATGLKYTDGLTRFWPTVATGALVVASLWLLSVSMRTLPIGTAYTVWAGIGTVGTVILGIVLLGESASPMRLLSIALIIVGILGLKLAH</sequence>
<dbReference type="PANTHER" id="PTHR30561:SF0">
    <property type="entry name" value="GUANIDINIUM EXPORTER"/>
    <property type="match status" value="1"/>
</dbReference>
<evidence type="ECO:0000256" key="6">
    <source>
        <dbReference type="ARBA" id="ARBA00023136"/>
    </source>
</evidence>
<evidence type="ECO:0000256" key="3">
    <source>
        <dbReference type="ARBA" id="ARBA00022475"/>
    </source>
</evidence>
<keyword evidence="2" id="KW-0813">Transport</keyword>
<accession>A0A7C1ZW60</accession>
<feature type="transmembrane region" description="Helical" evidence="10">
    <location>
        <begin position="85"/>
        <end position="103"/>
    </location>
</feature>
<reference evidence="11" key="1">
    <citation type="journal article" date="2020" name="mSystems">
        <title>Genome- and Community-Level Interaction Insights into Carbon Utilization and Element Cycling Functions of Hydrothermarchaeota in Hydrothermal Sediment.</title>
        <authorList>
            <person name="Zhou Z."/>
            <person name="Liu Y."/>
            <person name="Xu W."/>
            <person name="Pan J."/>
            <person name="Luo Z.H."/>
            <person name="Li M."/>
        </authorList>
    </citation>
    <scope>NUCLEOTIDE SEQUENCE [LARGE SCALE GENOMIC DNA]</scope>
    <source>
        <strain evidence="11">HyVt-380</strain>
    </source>
</reference>
<evidence type="ECO:0000256" key="10">
    <source>
        <dbReference type="SAM" id="Phobius"/>
    </source>
</evidence>
<keyword evidence="4 9" id="KW-0812">Transmembrane</keyword>
<keyword evidence="3" id="KW-1003">Cell membrane</keyword>
<evidence type="ECO:0000256" key="8">
    <source>
        <dbReference type="ARBA" id="ARBA00039168"/>
    </source>
</evidence>
<keyword evidence="5 10" id="KW-1133">Transmembrane helix</keyword>
<dbReference type="GO" id="GO:0005886">
    <property type="term" value="C:plasma membrane"/>
    <property type="evidence" value="ECO:0007669"/>
    <property type="project" value="UniProtKB-SubCell"/>
</dbReference>
<evidence type="ECO:0000256" key="5">
    <source>
        <dbReference type="ARBA" id="ARBA00022989"/>
    </source>
</evidence>
<dbReference type="Proteomes" id="UP000886384">
    <property type="component" value="Unassembled WGS sequence"/>
</dbReference>
<feature type="transmembrane region" description="Helical" evidence="10">
    <location>
        <begin position="27"/>
        <end position="46"/>
    </location>
</feature>
<dbReference type="Gene3D" id="1.10.3730.20">
    <property type="match status" value="1"/>
</dbReference>
<dbReference type="GO" id="GO:0022857">
    <property type="term" value="F:transmembrane transporter activity"/>
    <property type="evidence" value="ECO:0007669"/>
    <property type="project" value="InterPro"/>
</dbReference>
<name>A0A7C1ZW60_9GAMM</name>
<organism evidence="11">
    <name type="scientific">Methylophaga aminisulfidivorans</name>
    <dbReference type="NCBI Taxonomy" id="230105"/>
    <lineage>
        <taxon>Bacteria</taxon>
        <taxon>Pseudomonadati</taxon>
        <taxon>Pseudomonadota</taxon>
        <taxon>Gammaproteobacteria</taxon>
        <taxon>Thiotrichales</taxon>
        <taxon>Piscirickettsiaceae</taxon>
        <taxon>Methylophaga</taxon>
    </lineage>
</organism>
<evidence type="ECO:0000256" key="4">
    <source>
        <dbReference type="ARBA" id="ARBA00022692"/>
    </source>
</evidence>
<proteinExistence type="inferred from homology"/>
<dbReference type="InterPro" id="IPR037185">
    <property type="entry name" value="EmrE-like"/>
</dbReference>
<keyword evidence="6 10" id="KW-0472">Membrane</keyword>
<dbReference type="InterPro" id="IPR045324">
    <property type="entry name" value="Small_multidrug_res"/>
</dbReference>
<evidence type="ECO:0000256" key="2">
    <source>
        <dbReference type="ARBA" id="ARBA00022448"/>
    </source>
</evidence>
<dbReference type="GO" id="GO:1990961">
    <property type="term" value="P:xenobiotic detoxification by transmembrane export across the plasma membrane"/>
    <property type="evidence" value="ECO:0007669"/>
    <property type="project" value="UniProtKB-ARBA"/>
</dbReference>
<comment type="subcellular location">
    <subcellularLocation>
        <location evidence="1 9">Cell membrane</location>
        <topology evidence="1 9">Multi-pass membrane protein</topology>
    </subcellularLocation>
</comment>
<gene>
    <name evidence="11" type="primary">sugE</name>
    <name evidence="11" type="ORF">ENI26_08460</name>
</gene>
<comment type="similarity">
    <text evidence="7">Belongs to the drug/metabolite transporter (DMT) superfamily. Small multidrug resistance (SMR) (TC 2.A.7.1) family. Gdx/SugE subfamily.</text>
</comment>
<dbReference type="SUPFAM" id="SSF103481">
    <property type="entry name" value="Multidrug resistance efflux transporter EmrE"/>
    <property type="match status" value="1"/>
</dbReference>
<evidence type="ECO:0000256" key="1">
    <source>
        <dbReference type="ARBA" id="ARBA00004651"/>
    </source>
</evidence>
<dbReference type="Pfam" id="PF00893">
    <property type="entry name" value="Multi_Drug_Res"/>
    <property type="match status" value="1"/>
</dbReference>
<dbReference type="NCBIfam" id="NF008512">
    <property type="entry name" value="PRK11431.1"/>
    <property type="match status" value="1"/>
</dbReference>
<protein>
    <recommendedName>
        <fullName evidence="8">Guanidinium exporter</fullName>
    </recommendedName>
</protein>
<comment type="caution">
    <text evidence="11">The sequence shown here is derived from an EMBL/GenBank/DDBJ whole genome shotgun (WGS) entry which is preliminary data.</text>
</comment>
<dbReference type="InterPro" id="IPR000390">
    <property type="entry name" value="Small_drug/metabolite_transptr"/>
</dbReference>
<evidence type="ECO:0000256" key="9">
    <source>
        <dbReference type="RuleBase" id="RU003942"/>
    </source>
</evidence>
<feature type="transmembrane region" description="Helical" evidence="10">
    <location>
        <begin position="58"/>
        <end position="79"/>
    </location>
</feature>
<dbReference type="FunFam" id="1.10.3730.20:FF:000001">
    <property type="entry name" value="Quaternary ammonium compound resistance transporter SugE"/>
    <property type="match status" value="1"/>
</dbReference>
<evidence type="ECO:0000256" key="7">
    <source>
        <dbReference type="ARBA" id="ARBA00038151"/>
    </source>
</evidence>
<evidence type="ECO:0000313" key="11">
    <source>
        <dbReference type="EMBL" id="HEC74390.1"/>
    </source>
</evidence>
<dbReference type="EMBL" id="DRHY01000182">
    <property type="protein sequence ID" value="HEC74390.1"/>
    <property type="molecule type" value="Genomic_DNA"/>
</dbReference>
<dbReference type="AlphaFoldDB" id="A0A7C1ZW60"/>
<dbReference type="PANTHER" id="PTHR30561">
    <property type="entry name" value="SMR FAMILY PROTON-DEPENDENT DRUG EFFLUX TRANSPORTER SUGE"/>
    <property type="match status" value="1"/>
</dbReference>